<feature type="region of interest" description="Disordered" evidence="7">
    <location>
        <begin position="108"/>
        <end position="136"/>
    </location>
</feature>
<feature type="domain" description="Aldehyde dehydrogenase" evidence="8">
    <location>
        <begin position="335"/>
        <end position="492"/>
    </location>
</feature>
<evidence type="ECO:0000313" key="10">
    <source>
        <dbReference type="EnsemblFungi" id="MAPG_04511T0"/>
    </source>
</evidence>
<feature type="active site" evidence="5">
    <location>
        <position position="315"/>
    </location>
</feature>
<evidence type="ECO:0000256" key="5">
    <source>
        <dbReference type="PROSITE-ProRule" id="PRU10007"/>
    </source>
</evidence>
<reference evidence="9" key="3">
    <citation type="submission" date="2011-03" db="EMBL/GenBank/DDBJ databases">
        <title>Annotation of Magnaporthe poae ATCC 64411.</title>
        <authorList>
            <person name="Ma L.-J."/>
            <person name="Dead R."/>
            <person name="Young S.K."/>
            <person name="Zeng Q."/>
            <person name="Gargeya S."/>
            <person name="Fitzgerald M."/>
            <person name="Haas B."/>
            <person name="Abouelleil A."/>
            <person name="Alvarado L."/>
            <person name="Arachchi H.M."/>
            <person name="Berlin A."/>
            <person name="Brown A."/>
            <person name="Chapman S.B."/>
            <person name="Chen Z."/>
            <person name="Dunbar C."/>
            <person name="Freedman E."/>
            <person name="Gearin G."/>
            <person name="Gellesch M."/>
            <person name="Goldberg J."/>
            <person name="Griggs A."/>
            <person name="Gujja S."/>
            <person name="Heiman D."/>
            <person name="Howarth C."/>
            <person name="Larson L."/>
            <person name="Lui A."/>
            <person name="MacDonald P.J.P."/>
            <person name="Mehta T."/>
            <person name="Montmayeur A."/>
            <person name="Murphy C."/>
            <person name="Neiman D."/>
            <person name="Pearson M."/>
            <person name="Priest M."/>
            <person name="Roberts A."/>
            <person name="Saif S."/>
            <person name="Shea T."/>
            <person name="Shenoy N."/>
            <person name="Sisk P."/>
            <person name="Stolte C."/>
            <person name="Sykes S."/>
            <person name="Yandava C."/>
            <person name="Wortman J."/>
            <person name="Nusbaum C."/>
            <person name="Birren B."/>
        </authorList>
    </citation>
    <scope>NUCLEOTIDE SEQUENCE</scope>
    <source>
        <strain evidence="9">ATCC 64411</strain>
    </source>
</reference>
<comment type="similarity">
    <text evidence="1 6">Belongs to the aldehyde dehydrogenase family.</text>
</comment>
<organism evidence="10 11">
    <name type="scientific">Magnaporthiopsis poae (strain ATCC 64411 / 73-15)</name>
    <name type="common">Kentucky bluegrass fungus</name>
    <name type="synonym">Magnaporthe poae</name>
    <dbReference type="NCBI Taxonomy" id="644358"/>
    <lineage>
        <taxon>Eukaryota</taxon>
        <taxon>Fungi</taxon>
        <taxon>Dikarya</taxon>
        <taxon>Ascomycota</taxon>
        <taxon>Pezizomycotina</taxon>
        <taxon>Sordariomycetes</taxon>
        <taxon>Sordariomycetidae</taxon>
        <taxon>Magnaporthales</taxon>
        <taxon>Magnaporthaceae</taxon>
        <taxon>Magnaporthiopsis</taxon>
    </lineage>
</organism>
<protein>
    <recommendedName>
        <fullName evidence="3">aldehyde dehydrogenase (NAD(+))</fullName>
        <ecNumber evidence="3">1.2.1.3</ecNumber>
    </recommendedName>
</protein>
<reference evidence="10" key="5">
    <citation type="submission" date="2015-06" db="UniProtKB">
        <authorList>
            <consortium name="EnsemblFungi"/>
        </authorList>
    </citation>
    <scope>IDENTIFICATION</scope>
    <source>
        <strain evidence="10">ATCC 64411</strain>
    </source>
</reference>
<dbReference type="InterPro" id="IPR016163">
    <property type="entry name" value="Ald_DH_C"/>
</dbReference>
<accession>A0A0C4DWX7</accession>
<dbReference type="InterPro" id="IPR029510">
    <property type="entry name" value="Ald_DH_CS_GLU"/>
</dbReference>
<reference evidence="9" key="2">
    <citation type="submission" date="2010-05" db="EMBL/GenBank/DDBJ databases">
        <title>The Genome Sequence of Magnaporthe poae strain ATCC 64411.</title>
        <authorList>
            <consortium name="The Broad Institute Genome Sequencing Platform"/>
            <consortium name="Broad Institute Genome Sequencing Center for Infectious Disease"/>
            <person name="Ma L.-J."/>
            <person name="Dead R."/>
            <person name="Young S."/>
            <person name="Zeng Q."/>
            <person name="Koehrsen M."/>
            <person name="Alvarado L."/>
            <person name="Berlin A."/>
            <person name="Chapman S.B."/>
            <person name="Chen Z."/>
            <person name="Freedman E."/>
            <person name="Gellesch M."/>
            <person name="Goldberg J."/>
            <person name="Griggs A."/>
            <person name="Gujja S."/>
            <person name="Heilman E.R."/>
            <person name="Heiman D."/>
            <person name="Hepburn T."/>
            <person name="Howarth C."/>
            <person name="Jen D."/>
            <person name="Larson L."/>
            <person name="Mehta T."/>
            <person name="Neiman D."/>
            <person name="Pearson M."/>
            <person name="Roberts A."/>
            <person name="Saif S."/>
            <person name="Shea T."/>
            <person name="Shenoy N."/>
            <person name="Sisk P."/>
            <person name="Stolte C."/>
            <person name="Sykes S."/>
            <person name="Walk T."/>
            <person name="White J."/>
            <person name="Yandava C."/>
            <person name="Haas B."/>
            <person name="Nusbaum C."/>
            <person name="Birren B."/>
        </authorList>
    </citation>
    <scope>NUCLEOTIDE SEQUENCE</scope>
    <source>
        <strain evidence="9">ATCC 64411</strain>
    </source>
</reference>
<evidence type="ECO:0000256" key="7">
    <source>
        <dbReference type="SAM" id="MobiDB-lite"/>
    </source>
</evidence>
<dbReference type="Gene3D" id="3.40.605.10">
    <property type="entry name" value="Aldehyde Dehydrogenase, Chain A, domain 1"/>
    <property type="match status" value="3"/>
</dbReference>
<dbReference type="AlphaFoldDB" id="A0A0C4DWX7"/>
<dbReference type="STRING" id="644358.A0A0C4DWX7"/>
<evidence type="ECO:0000313" key="9">
    <source>
        <dbReference type="EMBL" id="KLU85488.1"/>
    </source>
</evidence>
<feature type="compositionally biased region" description="Low complexity" evidence="7">
    <location>
        <begin position="127"/>
        <end position="136"/>
    </location>
</feature>
<dbReference type="InterPro" id="IPR016162">
    <property type="entry name" value="Ald_DH_N"/>
</dbReference>
<dbReference type="EMBL" id="ADBL01001063">
    <property type="status" value="NOT_ANNOTATED_CDS"/>
    <property type="molecule type" value="Genomic_DNA"/>
</dbReference>
<dbReference type="Proteomes" id="UP000011715">
    <property type="component" value="Unassembled WGS sequence"/>
</dbReference>
<dbReference type="EC" id="1.2.1.3" evidence="3"/>
<dbReference type="InterPro" id="IPR015590">
    <property type="entry name" value="Aldehyde_DH_dom"/>
</dbReference>
<evidence type="ECO:0000256" key="6">
    <source>
        <dbReference type="RuleBase" id="RU003345"/>
    </source>
</evidence>
<feature type="compositionally biased region" description="Polar residues" evidence="7">
    <location>
        <begin position="20"/>
        <end position="29"/>
    </location>
</feature>
<name>A0A0C4DWX7_MAGP6</name>
<dbReference type="EnsemblFungi" id="MAPG_04511T0">
    <property type="protein sequence ID" value="MAPG_04511T0"/>
    <property type="gene ID" value="MAPG_04511"/>
</dbReference>
<evidence type="ECO:0000313" key="11">
    <source>
        <dbReference type="Proteomes" id="UP000011715"/>
    </source>
</evidence>
<evidence type="ECO:0000256" key="4">
    <source>
        <dbReference type="ARBA" id="ARBA00049194"/>
    </source>
</evidence>
<evidence type="ECO:0000259" key="8">
    <source>
        <dbReference type="Pfam" id="PF00171"/>
    </source>
</evidence>
<dbReference type="EMBL" id="GL876968">
    <property type="protein sequence ID" value="KLU85488.1"/>
    <property type="molecule type" value="Genomic_DNA"/>
</dbReference>
<proteinExistence type="inferred from homology"/>
<dbReference type="eggNOG" id="KOG2450">
    <property type="taxonomic scope" value="Eukaryota"/>
</dbReference>
<reference evidence="10" key="4">
    <citation type="journal article" date="2015" name="G3 (Bethesda)">
        <title>Genome sequences of three phytopathogenic species of the Magnaporthaceae family of fungi.</title>
        <authorList>
            <person name="Okagaki L.H."/>
            <person name="Nunes C.C."/>
            <person name="Sailsbery J."/>
            <person name="Clay B."/>
            <person name="Brown D."/>
            <person name="John T."/>
            <person name="Oh Y."/>
            <person name="Young N."/>
            <person name="Fitzgerald M."/>
            <person name="Haas B.J."/>
            <person name="Zeng Q."/>
            <person name="Young S."/>
            <person name="Adiconis X."/>
            <person name="Fan L."/>
            <person name="Levin J.Z."/>
            <person name="Mitchell T.K."/>
            <person name="Okubara P.A."/>
            <person name="Farman M.L."/>
            <person name="Kohn L.M."/>
            <person name="Birren B."/>
            <person name="Ma L.-J."/>
            <person name="Dean R.A."/>
        </authorList>
    </citation>
    <scope>NUCLEOTIDE SEQUENCE</scope>
    <source>
        <strain evidence="10">ATCC 64411 / 73-15</strain>
    </source>
</reference>
<comment type="catalytic activity">
    <reaction evidence="4">
        <text>an aldehyde + NAD(+) + H2O = a carboxylate + NADH + 2 H(+)</text>
        <dbReference type="Rhea" id="RHEA:16185"/>
        <dbReference type="ChEBI" id="CHEBI:15377"/>
        <dbReference type="ChEBI" id="CHEBI:15378"/>
        <dbReference type="ChEBI" id="CHEBI:17478"/>
        <dbReference type="ChEBI" id="CHEBI:29067"/>
        <dbReference type="ChEBI" id="CHEBI:57540"/>
        <dbReference type="ChEBI" id="CHEBI:57945"/>
        <dbReference type="EC" id="1.2.1.3"/>
    </reaction>
</comment>
<evidence type="ECO:0000256" key="3">
    <source>
        <dbReference type="ARBA" id="ARBA00024226"/>
    </source>
</evidence>
<dbReference type="Gene3D" id="3.40.309.10">
    <property type="entry name" value="Aldehyde Dehydrogenase, Chain A, domain 2"/>
    <property type="match status" value="2"/>
</dbReference>
<feature type="domain" description="Aldehyde dehydrogenase" evidence="8">
    <location>
        <begin position="198"/>
        <end position="334"/>
    </location>
</feature>
<dbReference type="OrthoDB" id="310895at2759"/>
<dbReference type="PROSITE" id="PS00687">
    <property type="entry name" value="ALDEHYDE_DEHYDR_GLU"/>
    <property type="match status" value="1"/>
</dbReference>
<feature type="region of interest" description="Disordered" evidence="7">
    <location>
        <begin position="1"/>
        <end position="29"/>
    </location>
</feature>
<reference evidence="11" key="1">
    <citation type="submission" date="2010-05" db="EMBL/GenBank/DDBJ databases">
        <title>The genome sequence of Magnaporthe poae strain ATCC 64411.</title>
        <authorList>
            <person name="Ma L.-J."/>
            <person name="Dead R."/>
            <person name="Young S."/>
            <person name="Zeng Q."/>
            <person name="Koehrsen M."/>
            <person name="Alvarado L."/>
            <person name="Berlin A."/>
            <person name="Chapman S.B."/>
            <person name="Chen Z."/>
            <person name="Freedman E."/>
            <person name="Gellesch M."/>
            <person name="Goldberg J."/>
            <person name="Griggs A."/>
            <person name="Gujja S."/>
            <person name="Heilman E.R."/>
            <person name="Heiman D."/>
            <person name="Hepburn T."/>
            <person name="Howarth C."/>
            <person name="Jen D."/>
            <person name="Larson L."/>
            <person name="Mehta T."/>
            <person name="Neiman D."/>
            <person name="Pearson M."/>
            <person name="Roberts A."/>
            <person name="Saif S."/>
            <person name="Shea T."/>
            <person name="Shenoy N."/>
            <person name="Sisk P."/>
            <person name="Stolte C."/>
            <person name="Sykes S."/>
            <person name="Walk T."/>
            <person name="White J."/>
            <person name="Yandava C."/>
            <person name="Haas B."/>
            <person name="Nusbaum C."/>
            <person name="Birren B."/>
        </authorList>
    </citation>
    <scope>NUCLEOTIDE SEQUENCE [LARGE SCALE GENOMIC DNA]</scope>
    <source>
        <strain evidence="11">ATCC 64411 / 73-15</strain>
    </source>
</reference>
<dbReference type="InterPro" id="IPR016161">
    <property type="entry name" value="Ald_DH/histidinol_DH"/>
</dbReference>
<gene>
    <name evidence="9" type="ORF">MAPG_04511</name>
</gene>
<keyword evidence="11" id="KW-1185">Reference proteome</keyword>
<dbReference type="GO" id="GO:0004029">
    <property type="term" value="F:aldehyde dehydrogenase (NAD+) activity"/>
    <property type="evidence" value="ECO:0007669"/>
    <property type="project" value="UniProtKB-EC"/>
</dbReference>
<dbReference type="PANTHER" id="PTHR11699">
    <property type="entry name" value="ALDEHYDE DEHYDROGENASE-RELATED"/>
    <property type="match status" value="1"/>
</dbReference>
<feature type="compositionally biased region" description="Polar residues" evidence="7">
    <location>
        <begin position="113"/>
        <end position="126"/>
    </location>
</feature>
<evidence type="ECO:0000256" key="2">
    <source>
        <dbReference type="ARBA" id="ARBA00023002"/>
    </source>
</evidence>
<evidence type="ECO:0000256" key="1">
    <source>
        <dbReference type="ARBA" id="ARBA00009986"/>
    </source>
</evidence>
<dbReference type="VEuPathDB" id="FungiDB:MAPG_04511"/>
<keyword evidence="2 6" id="KW-0560">Oxidoreductase</keyword>
<sequence>MLRHESLPVRGRTPDWNADIPTSTPQSSCSGRGLVWQVPMIVTLTDGLVLASMGERGPGGADGDIFFSLFSYLRITSNTDPPLKLAEQSQKKAAIRRAVNHPVPVILARPRSPCSSKPSANPTGGRSSLTLVSSSTTSSWPAKRAQIATTNPNDESVICNVQAALAEDVDLAVEAARAALKNSEWRTKAPHRRAPVATKLGCTLRESVGVCGQIIPWNYLMGMASWKPGRTSCYKTVVLKAAERTPLTVLYLARLSVEAGFPPGVINVINGLGSVTGAALCSQPDVDKIAFTGSTVTGKTVMKLTSETLKDISIETGGKSPFIVFPDANMDQASNIHDDFVVRLTAFIRETNVVGDPFDDKTFQDPQVTRDQYERVLGFIQRAKMQGETAALGANPASEPTVFTNVSREMELFQEEIFGPIAIVTVFGTEEEAIDLANDSNYGLGAAIFTQDIQHAHRMASSPEFGQIWITAITTRTRPCPLVAGGRAASAASLGRRGWVRTVQ</sequence>
<dbReference type="SUPFAM" id="SSF53720">
    <property type="entry name" value="ALDH-like"/>
    <property type="match status" value="1"/>
</dbReference>
<dbReference type="Pfam" id="PF00171">
    <property type="entry name" value="Aldedh"/>
    <property type="match status" value="2"/>
</dbReference>